<name>A0A846YU68_9NOCA</name>
<dbReference type="Proteomes" id="UP000570678">
    <property type="component" value="Unassembled WGS sequence"/>
</dbReference>
<evidence type="ECO:0000313" key="2">
    <source>
        <dbReference type="Proteomes" id="UP000570678"/>
    </source>
</evidence>
<keyword evidence="2" id="KW-1185">Reference proteome</keyword>
<proteinExistence type="predicted"/>
<gene>
    <name evidence="1" type="ORF">HGA15_31190</name>
</gene>
<evidence type="ECO:0000313" key="1">
    <source>
        <dbReference type="EMBL" id="NKY60529.1"/>
    </source>
</evidence>
<dbReference type="RefSeq" id="WP_062978564.1">
    <property type="nucleotide sequence ID" value="NZ_JAAXOT010000024.1"/>
</dbReference>
<dbReference type="AlphaFoldDB" id="A0A846YU68"/>
<accession>A0A846YU68</accession>
<reference evidence="1 2" key="1">
    <citation type="submission" date="2020-04" db="EMBL/GenBank/DDBJ databases">
        <title>MicrobeNet Type strains.</title>
        <authorList>
            <person name="Nicholson A.C."/>
        </authorList>
    </citation>
    <scope>NUCLEOTIDE SEQUENCE [LARGE SCALE GENOMIC DNA]</scope>
    <source>
        <strain evidence="1 2">JCM 3332</strain>
    </source>
</reference>
<sequence length="126" mass="13873">MADEQETQLKHWQNLRTQAENGEIVMEADIAAKLAARCDTFMKQLDIAVEQASNLQYISGFGGLRSAQALAAKFSKKAVGDEDSAVNRLNQSIEIVKLMKQTFELARKQISETDQQTSQTLGNAGP</sequence>
<organism evidence="1 2">
    <name type="scientific">Nocardia flavorosea</name>
    <dbReference type="NCBI Taxonomy" id="53429"/>
    <lineage>
        <taxon>Bacteria</taxon>
        <taxon>Bacillati</taxon>
        <taxon>Actinomycetota</taxon>
        <taxon>Actinomycetes</taxon>
        <taxon>Mycobacteriales</taxon>
        <taxon>Nocardiaceae</taxon>
        <taxon>Nocardia</taxon>
    </lineage>
</organism>
<protein>
    <submittedName>
        <fullName evidence="1">Uncharacterized protein</fullName>
    </submittedName>
</protein>
<comment type="caution">
    <text evidence="1">The sequence shown here is derived from an EMBL/GenBank/DDBJ whole genome shotgun (WGS) entry which is preliminary data.</text>
</comment>
<dbReference type="EMBL" id="JAAXOT010000024">
    <property type="protein sequence ID" value="NKY60529.1"/>
    <property type="molecule type" value="Genomic_DNA"/>
</dbReference>